<evidence type="ECO:0000313" key="9">
    <source>
        <dbReference type="Proteomes" id="UP000250200"/>
    </source>
</evidence>
<evidence type="ECO:0000313" key="3">
    <source>
        <dbReference type="EMBL" id="MDK6899406.1"/>
    </source>
</evidence>
<reference evidence="3" key="5">
    <citation type="submission" date="2023-05" db="EMBL/GenBank/DDBJ databases">
        <title>Cataloging the Phylogenetic Diversity of Human Bladder Bacteria.</title>
        <authorList>
            <person name="Du J."/>
        </authorList>
    </citation>
    <scope>NUCLEOTIDE SEQUENCE</scope>
    <source>
        <strain evidence="3">UMB8703</strain>
    </source>
</reference>
<evidence type="ECO:0000313" key="4">
    <source>
        <dbReference type="EMBL" id="RDY79930.1"/>
    </source>
</evidence>
<accession>A0A0H1E6V7</accession>
<dbReference type="Proteomes" id="UP001230629">
    <property type="component" value="Unassembled WGS sequence"/>
</dbReference>
<dbReference type="InterPro" id="IPR041893">
    <property type="entry name" value="ArdA_dom3"/>
</dbReference>
<dbReference type="Pfam" id="PF07275">
    <property type="entry name" value="ArdA"/>
    <property type="match status" value="1"/>
</dbReference>
<evidence type="ECO:0000313" key="11">
    <source>
        <dbReference type="Proteomes" id="UP000268870"/>
    </source>
</evidence>
<evidence type="ECO:0000313" key="10">
    <source>
        <dbReference type="Proteomes" id="UP000256718"/>
    </source>
</evidence>
<gene>
    <name evidence="4" type="ORF">C4618_08565</name>
    <name evidence="5" type="ORF">NCTC8181_01265</name>
    <name evidence="6" type="ORF">NCTC8184_00501</name>
    <name evidence="3" type="ORF">QP229_05290</name>
    <name evidence="2" type="ORF">WA04_05975</name>
    <name evidence="1" type="ORF">WA45_09930</name>
</gene>
<dbReference type="EMBL" id="LR134265">
    <property type="protein sequence ID" value="VED64528.1"/>
    <property type="molecule type" value="Genomic_DNA"/>
</dbReference>
<reference evidence="6 11" key="4">
    <citation type="submission" date="2018-12" db="EMBL/GenBank/DDBJ databases">
        <authorList>
            <consortium name="Pathogen Informatics"/>
        </authorList>
    </citation>
    <scope>NUCLEOTIDE SEQUENCE [LARGE SCALE GENOMIC DNA]</scope>
    <source>
        <strain evidence="6 11">NCTC8184</strain>
    </source>
</reference>
<protein>
    <submittedName>
        <fullName evidence="1 3">Antirestriction protein</fullName>
    </submittedName>
    <submittedName>
        <fullName evidence="5">Tn916 ORF18 antirestriction (ArdA) protein</fullName>
    </submittedName>
</protein>
<proteinExistence type="predicted"/>
<dbReference type="EMBL" id="LBKL01000067">
    <property type="protein sequence ID" value="KLL38797.1"/>
    <property type="molecule type" value="Genomic_DNA"/>
</dbReference>
<sequence>MDVSAIVRDIKTGRATLVCFPVEMSELKLALGLREEDDLEYIIADSDCQLLKEHDSIEMINQFVELVENVDSELVKAVHQVIGYTASDFVDYDFNFGDCCLLSDVTTRRELGEYYFDELGVQGVGKEALEMYFDHEAYGRDIDLESQGGFSDYGYVEISG</sequence>
<dbReference type="KEGG" id="sagg:EN73_09555"/>
<dbReference type="RefSeq" id="WP_000383283.1">
    <property type="nucleotide sequence ID" value="NZ_AP018935.1"/>
</dbReference>
<dbReference type="Gene3D" id="1.10.10.1190">
    <property type="entry name" value="Antirestriction protein ArdA, domain 3"/>
    <property type="match status" value="1"/>
</dbReference>
<dbReference type="Proteomes" id="UP000256718">
    <property type="component" value="Unassembled WGS sequence"/>
</dbReference>
<evidence type="ECO:0000313" key="5">
    <source>
        <dbReference type="EMBL" id="SQA18219.1"/>
    </source>
</evidence>
<dbReference type="Proteomes" id="UP000035346">
    <property type="component" value="Unassembled WGS sequence"/>
</dbReference>
<evidence type="ECO:0000313" key="1">
    <source>
        <dbReference type="EMBL" id="KLJ27694.1"/>
    </source>
</evidence>
<dbReference type="Proteomes" id="UP000035174">
    <property type="component" value="Unassembled WGS sequence"/>
</dbReference>
<reference evidence="5 9" key="3">
    <citation type="submission" date="2018-06" db="EMBL/GenBank/DDBJ databases">
        <authorList>
            <consortium name="Pathogen Informatics"/>
            <person name="Doyle S."/>
        </authorList>
    </citation>
    <scope>NUCLEOTIDE SEQUENCE [LARGE SCALE GENOMIC DNA]</scope>
    <source>
        <strain evidence="5 9">NCTC8181</strain>
    </source>
</reference>
<evidence type="ECO:0000313" key="6">
    <source>
        <dbReference type="EMBL" id="VED64528.1"/>
    </source>
</evidence>
<dbReference type="EMBL" id="QHGZ01000183">
    <property type="protein sequence ID" value="RDY79930.1"/>
    <property type="molecule type" value="Genomic_DNA"/>
</dbReference>
<dbReference type="EMBL" id="JASOIH010000003">
    <property type="protein sequence ID" value="MDK6899406.1"/>
    <property type="molecule type" value="Genomic_DNA"/>
</dbReference>
<reference evidence="4 10" key="2">
    <citation type="journal article" date="2018" name="Emerg. Microbes Infect.">
        <title>Phenotypic and molecular analysis of nontypeable Group B streptococci: identification of cps2a and hybrid cps2a/cps5 Group B streptococcal capsule gene clusters.</title>
        <authorList>
            <person name="Alhhazmi A."/>
            <person name="Tyrrell G.J."/>
        </authorList>
    </citation>
    <scope>NUCLEOTIDE SEQUENCE [LARGE SCALE GENOMIC DNA]</scope>
    <source>
        <strain evidence="4 10">PLGBS17</strain>
    </source>
</reference>
<dbReference type="Proteomes" id="UP000268870">
    <property type="component" value="Chromosome"/>
</dbReference>
<evidence type="ECO:0000313" key="8">
    <source>
        <dbReference type="Proteomes" id="UP000035346"/>
    </source>
</evidence>
<dbReference type="EMBL" id="UAVB01000001">
    <property type="protein sequence ID" value="SQA18219.1"/>
    <property type="molecule type" value="Genomic_DNA"/>
</dbReference>
<evidence type="ECO:0000313" key="7">
    <source>
        <dbReference type="Proteomes" id="UP000035174"/>
    </source>
</evidence>
<name>A0A0H1E6V7_STRAG</name>
<organism evidence="5 9">
    <name type="scientific">Streptococcus agalactiae</name>
    <dbReference type="NCBI Taxonomy" id="1311"/>
    <lineage>
        <taxon>Bacteria</taxon>
        <taxon>Bacillati</taxon>
        <taxon>Bacillota</taxon>
        <taxon>Bacilli</taxon>
        <taxon>Lactobacillales</taxon>
        <taxon>Streptococcaceae</taxon>
        <taxon>Streptococcus</taxon>
    </lineage>
</organism>
<evidence type="ECO:0000313" key="2">
    <source>
        <dbReference type="EMBL" id="KLL38797.1"/>
    </source>
</evidence>
<dbReference type="AlphaFoldDB" id="A0A0H1E6V7"/>
<dbReference type="Proteomes" id="UP000250200">
    <property type="component" value="Unassembled WGS sequence"/>
</dbReference>
<dbReference type="InterPro" id="IPR009899">
    <property type="entry name" value="ArdA"/>
</dbReference>
<reference evidence="7 8" key="1">
    <citation type="journal article" date="2015" name="PLoS ONE">
        <title>Genomic analysis reveals the molecular basis for capsule loss in the group B streptococcus population.</title>
        <authorList>
            <consortium name="DEVANI Consortium"/>
            <person name="Rosini R."/>
            <person name="Campisi E."/>
            <person name="De Chiara M."/>
            <person name="Tettelin H."/>
            <person name="Rinaudo D."/>
            <person name="Toniolo C."/>
            <person name="Metruccio M."/>
            <person name="Guidotti S."/>
            <person name="Sorensen U.B."/>
            <person name="Kilian M."/>
            <person name="Ramirez M."/>
            <person name="Janulczyk R."/>
            <person name="Donati C."/>
            <person name="Grandi G."/>
            <person name="Margarit I."/>
        </authorList>
    </citation>
    <scope>NUCLEOTIDE SEQUENCE [LARGE SCALE GENOMIC DNA]</scope>
    <source>
        <strain evidence="2 8">DK-B-USS-215</strain>
        <strain evidence="1 7">ES-PW-063</strain>
    </source>
</reference>
<dbReference type="EMBL" id="LCVB01000035">
    <property type="protein sequence ID" value="KLJ27694.1"/>
    <property type="molecule type" value="Genomic_DNA"/>
</dbReference>